<evidence type="ECO:0000313" key="3">
    <source>
        <dbReference type="Proteomes" id="UP000326881"/>
    </source>
</evidence>
<gene>
    <name evidence="2" type="ORF">FZ934_16190</name>
</gene>
<dbReference type="EMBL" id="CP043498">
    <property type="protein sequence ID" value="QFY61800.1"/>
    <property type="molecule type" value="Genomic_DNA"/>
</dbReference>
<feature type="transmembrane region" description="Helical" evidence="1">
    <location>
        <begin position="12"/>
        <end position="29"/>
    </location>
</feature>
<keyword evidence="1" id="KW-0472">Membrane</keyword>
<dbReference type="AlphaFoldDB" id="A0A5Q0CCH4"/>
<evidence type="ECO:0000256" key="1">
    <source>
        <dbReference type="SAM" id="Phobius"/>
    </source>
</evidence>
<keyword evidence="1" id="KW-1133">Transmembrane helix</keyword>
<reference evidence="2 3" key="1">
    <citation type="submission" date="2019-08" db="EMBL/GenBank/DDBJ databases">
        <title>Prosopis cineraria nodule microbiome.</title>
        <authorList>
            <person name="Ali R."/>
            <person name="Chaluvadi S.R."/>
            <person name="Wang X."/>
        </authorList>
    </citation>
    <scope>NUCLEOTIDE SEQUENCE [LARGE SCALE GENOMIC DNA]</scope>
    <source>
        <strain evidence="2 3">BG7</strain>
    </source>
</reference>
<accession>A0A5Q0CCH4</accession>
<protein>
    <submittedName>
        <fullName evidence="2">Uncharacterized protein</fullName>
    </submittedName>
</protein>
<evidence type="ECO:0000313" key="2">
    <source>
        <dbReference type="EMBL" id="QFY61800.1"/>
    </source>
</evidence>
<feature type="transmembrane region" description="Helical" evidence="1">
    <location>
        <begin position="73"/>
        <end position="95"/>
    </location>
</feature>
<feature type="transmembrane region" description="Helical" evidence="1">
    <location>
        <begin position="101"/>
        <end position="124"/>
    </location>
</feature>
<sequence length="130" mass="13868">MRGGFARVANSAITHTAFAFCAMGSWALFANRAHPFPKAVTAAVIQGVISACLTLFLKTVVERLSRSFRGLTALWAPPLIACLGSSAILATIHLLSGTPEVLKTIAIPLLVSTSYATIYNYALYRKRGLA</sequence>
<name>A0A5Q0CCH4_9HYPH</name>
<feature type="transmembrane region" description="Helical" evidence="1">
    <location>
        <begin position="41"/>
        <end position="61"/>
    </location>
</feature>
<proteinExistence type="predicted"/>
<dbReference type="OrthoDB" id="7865775at2"/>
<dbReference type="KEGG" id="rgr:FZ934_16190"/>
<dbReference type="Proteomes" id="UP000326881">
    <property type="component" value="Chromosome"/>
</dbReference>
<keyword evidence="3" id="KW-1185">Reference proteome</keyword>
<organism evidence="2 3">
    <name type="scientific">Rhizobium grahamii</name>
    <dbReference type="NCBI Taxonomy" id="1120045"/>
    <lineage>
        <taxon>Bacteria</taxon>
        <taxon>Pseudomonadati</taxon>
        <taxon>Pseudomonadota</taxon>
        <taxon>Alphaproteobacteria</taxon>
        <taxon>Hyphomicrobiales</taxon>
        <taxon>Rhizobiaceae</taxon>
        <taxon>Rhizobium/Agrobacterium group</taxon>
        <taxon>Rhizobium</taxon>
    </lineage>
</organism>
<dbReference type="RefSeq" id="WP_153271881.1">
    <property type="nucleotide sequence ID" value="NZ_CP043498.1"/>
</dbReference>
<keyword evidence="1" id="KW-0812">Transmembrane</keyword>